<dbReference type="Gene3D" id="1.10.10.10">
    <property type="entry name" value="Winged helix-like DNA-binding domain superfamily/Winged helix DNA-binding domain"/>
    <property type="match status" value="1"/>
</dbReference>
<dbReference type="PROSITE" id="PS50995">
    <property type="entry name" value="HTH_MARR_2"/>
    <property type="match status" value="1"/>
</dbReference>
<dbReference type="PANTHER" id="PTHR35790">
    <property type="entry name" value="HTH-TYPE TRANSCRIPTIONAL REGULATOR PCHR"/>
    <property type="match status" value="1"/>
</dbReference>
<reference evidence="6" key="2">
    <citation type="submission" date="2021-01" db="EMBL/GenBank/DDBJ databases">
        <authorList>
            <person name="Mieszkin S."/>
            <person name="Pouder E."/>
            <person name="Alain K."/>
        </authorList>
    </citation>
    <scope>NUCLEOTIDE SEQUENCE</scope>
    <source>
        <strain evidence="6">HW T2.11</strain>
    </source>
</reference>
<dbReference type="Proteomes" id="UP000708298">
    <property type="component" value="Unassembled WGS sequence"/>
</dbReference>
<dbReference type="PANTHER" id="PTHR35790:SF4">
    <property type="entry name" value="HTH-TYPE TRANSCRIPTIONAL REGULATOR PCHR"/>
    <property type="match status" value="1"/>
</dbReference>
<protein>
    <submittedName>
        <fullName evidence="6">MarR family transcriptional regulator</fullName>
    </submittedName>
</protein>
<dbReference type="RefSeq" id="WP_227319509.1">
    <property type="nucleotide sequence ID" value="NZ_JAESVB010000001.1"/>
</dbReference>
<reference evidence="6" key="1">
    <citation type="journal article" date="2021" name="Microorganisms">
        <title>Acidisoma silvae sp. nov. and Acidisomacellulosilytica sp. nov., Two Acidophilic Bacteria Isolated from Decaying Wood, Hydrolyzing Cellulose and Producing Poly-3-hydroxybutyrate.</title>
        <authorList>
            <person name="Mieszkin S."/>
            <person name="Pouder E."/>
            <person name="Uroz S."/>
            <person name="Simon-Colin C."/>
            <person name="Alain K."/>
        </authorList>
    </citation>
    <scope>NUCLEOTIDE SEQUENCE</scope>
    <source>
        <strain evidence="6">HW T2.11</strain>
    </source>
</reference>
<evidence type="ECO:0000313" key="6">
    <source>
        <dbReference type="EMBL" id="MCB8873831.1"/>
    </source>
</evidence>
<dbReference type="InterPro" id="IPR052067">
    <property type="entry name" value="Metal_resp_HTH_trans_reg"/>
</dbReference>
<sequence length="188" mass="20098">MVDRQTTKTKRAETSRTTESTAAAKASAGPVIAADRYVPGLVRAVANKLEGGASRFYRKHYTIGLSEWHILVALAADPWITSPILCKNAGLDKAAVSRSLARMEEQGLVLSRDTSGRSRATALTAKGRRLHDRIAQAAIAREEQLLAEFSPKQVDMLISLLTSLSKAAAGLTDAAPKGTRRTKAAASE</sequence>
<feature type="compositionally biased region" description="Basic and acidic residues" evidence="4">
    <location>
        <begin position="1"/>
        <end position="16"/>
    </location>
</feature>
<gene>
    <name evidence="6" type="ORF">ASILVAE211_01460</name>
</gene>
<dbReference type="AlphaFoldDB" id="A0A963YNK1"/>
<keyword evidence="2" id="KW-0238">DNA-binding</keyword>
<accession>A0A963YNK1</accession>
<dbReference type="GO" id="GO:0003700">
    <property type="term" value="F:DNA-binding transcription factor activity"/>
    <property type="evidence" value="ECO:0007669"/>
    <property type="project" value="InterPro"/>
</dbReference>
<evidence type="ECO:0000256" key="4">
    <source>
        <dbReference type="SAM" id="MobiDB-lite"/>
    </source>
</evidence>
<keyword evidence="3" id="KW-0804">Transcription</keyword>
<feature type="domain" description="HTH marR-type" evidence="5">
    <location>
        <begin position="35"/>
        <end position="166"/>
    </location>
</feature>
<dbReference type="GO" id="GO:0003677">
    <property type="term" value="F:DNA binding"/>
    <property type="evidence" value="ECO:0007669"/>
    <property type="project" value="UniProtKB-KW"/>
</dbReference>
<evidence type="ECO:0000259" key="5">
    <source>
        <dbReference type="PROSITE" id="PS50995"/>
    </source>
</evidence>
<proteinExistence type="predicted"/>
<evidence type="ECO:0000313" key="7">
    <source>
        <dbReference type="Proteomes" id="UP000708298"/>
    </source>
</evidence>
<dbReference type="SMART" id="SM00347">
    <property type="entry name" value="HTH_MARR"/>
    <property type="match status" value="1"/>
</dbReference>
<dbReference type="InterPro" id="IPR036390">
    <property type="entry name" value="WH_DNA-bd_sf"/>
</dbReference>
<feature type="region of interest" description="Disordered" evidence="4">
    <location>
        <begin position="1"/>
        <end position="25"/>
    </location>
</feature>
<dbReference type="EMBL" id="JAESVB010000001">
    <property type="protein sequence ID" value="MCB8873831.1"/>
    <property type="molecule type" value="Genomic_DNA"/>
</dbReference>
<dbReference type="InterPro" id="IPR036388">
    <property type="entry name" value="WH-like_DNA-bd_sf"/>
</dbReference>
<dbReference type="Pfam" id="PF12802">
    <property type="entry name" value="MarR_2"/>
    <property type="match status" value="1"/>
</dbReference>
<name>A0A963YNK1_9PROT</name>
<organism evidence="6 7">
    <name type="scientific">Acidisoma silvae</name>
    <dbReference type="NCBI Taxonomy" id="2802396"/>
    <lineage>
        <taxon>Bacteria</taxon>
        <taxon>Pseudomonadati</taxon>
        <taxon>Pseudomonadota</taxon>
        <taxon>Alphaproteobacteria</taxon>
        <taxon>Acetobacterales</taxon>
        <taxon>Acidocellaceae</taxon>
        <taxon>Acidisoma</taxon>
    </lineage>
</organism>
<keyword evidence="1" id="KW-0805">Transcription regulation</keyword>
<evidence type="ECO:0000256" key="1">
    <source>
        <dbReference type="ARBA" id="ARBA00023015"/>
    </source>
</evidence>
<evidence type="ECO:0000256" key="2">
    <source>
        <dbReference type="ARBA" id="ARBA00023125"/>
    </source>
</evidence>
<comment type="caution">
    <text evidence="6">The sequence shown here is derived from an EMBL/GenBank/DDBJ whole genome shotgun (WGS) entry which is preliminary data.</text>
</comment>
<dbReference type="InterPro" id="IPR000835">
    <property type="entry name" value="HTH_MarR-typ"/>
</dbReference>
<evidence type="ECO:0000256" key="3">
    <source>
        <dbReference type="ARBA" id="ARBA00023163"/>
    </source>
</evidence>
<dbReference type="SUPFAM" id="SSF46785">
    <property type="entry name" value="Winged helix' DNA-binding domain"/>
    <property type="match status" value="1"/>
</dbReference>
<keyword evidence="7" id="KW-1185">Reference proteome</keyword>